<proteinExistence type="predicted"/>
<protein>
    <submittedName>
        <fullName evidence="1">Proteophosphoglycan 5</fullName>
    </submittedName>
</protein>
<name>A0A0F7KZT1_9VIRU</name>
<reference evidence="1" key="2">
    <citation type="submission" date="2015-03" db="EMBL/GenBank/DDBJ databases">
        <authorList>
            <person name="Chow C.-E.T."/>
            <person name="Winget D.M."/>
            <person name="White R.A.III."/>
            <person name="Hallam S.J."/>
            <person name="Suttle C.A."/>
        </authorList>
    </citation>
    <scope>NUCLEOTIDE SEQUENCE</scope>
    <source>
        <strain evidence="1">Anoxic3_1</strain>
    </source>
</reference>
<reference evidence="1" key="1">
    <citation type="journal article" date="2015" name="Front. Microbiol.">
        <title>Combining genomic sequencing methods to explore viral diversity and reveal potential virus-host interactions.</title>
        <authorList>
            <person name="Chow C.E."/>
            <person name="Winget D.M."/>
            <person name="White R.A.III."/>
            <person name="Hallam S.J."/>
            <person name="Suttle C.A."/>
        </authorList>
    </citation>
    <scope>NUCLEOTIDE SEQUENCE</scope>
    <source>
        <strain evidence="1">Anoxic3_1</strain>
    </source>
</reference>
<organism evidence="1">
    <name type="scientific">uncultured marine virus</name>
    <dbReference type="NCBI Taxonomy" id="186617"/>
    <lineage>
        <taxon>Viruses</taxon>
        <taxon>environmental samples</taxon>
    </lineage>
</organism>
<sequence length="450" mass="48550">MVLTNGVPPVAKLIKFINGRAYWAGIEGSDGVLTFAQADYEESWDALNQKQVDSSRWSPIVGIGGQRGAVHVYTRDSIFRAIDGGGDILTFQFGLVVSGVGAIDQHTLLEIDGNELFMSRDGLFAFNGATTQMIGAASEGSAIGIPGINRGADPRSVPMWAVWDPRRHIAMWFFRDIDDTHPTGSAICMSRRINDNASWSTLDFYDVSAATEFESIDGIPGVMLLDSMGYAWELVDPLTDDQTCLDLDGLDGVIEDGTARTLVGSWGTDSMQGHVAGDGGRGFVFMTYTVDANSVVTGYGMNRLLRTPAAAILVAGDAEGALGVWDKWVLGGFVQNMESSWGPYPAIEMPKEATLFDMGYSPLAGEDATIVFEGVSAVAGRNMNHEMSATASRVKVDLDKGYLEGIPLRLESRFRAFRYSVQYFGTQNFDVAEIVLRWNPEGGARGPGGG</sequence>
<accession>A0A0F7KZT1</accession>
<dbReference type="EMBL" id="KR029577">
    <property type="protein sequence ID" value="AKH45779.1"/>
    <property type="molecule type" value="Genomic_DNA"/>
</dbReference>
<evidence type="ECO:0000313" key="1">
    <source>
        <dbReference type="EMBL" id="AKH45779.1"/>
    </source>
</evidence>